<protein>
    <recommendedName>
        <fullName evidence="4">Lipoprotein</fullName>
    </recommendedName>
</protein>
<evidence type="ECO:0000313" key="3">
    <source>
        <dbReference type="Proteomes" id="UP000482295"/>
    </source>
</evidence>
<accession>A0A7C9LDK0</accession>
<organism evidence="2 3">
    <name type="scientific">Prevotella vespertina</name>
    <dbReference type="NCBI Taxonomy" id="2608404"/>
    <lineage>
        <taxon>Bacteria</taxon>
        <taxon>Pseudomonadati</taxon>
        <taxon>Bacteroidota</taxon>
        <taxon>Bacteroidia</taxon>
        <taxon>Bacteroidales</taxon>
        <taxon>Prevotellaceae</taxon>
        <taxon>Prevotella</taxon>
    </lineage>
</organism>
<name>A0A7C9LDK0_9BACT</name>
<sequence length="304" mass="33681">MKQKLYLILLFACSILFVACDKDNSPEAKDIQLNGETPNEVALTKLSTRMFLLTGGTGKYIAYVADSKVAGVNISKDTLRVNGIWEGTTYATIISGDKRQRIDIHVVAPEISISQSEIRLFPRDESKFVSLNGGGDIVDLKVDDPDKVMSVKWNAKTNILEIQAHYEGEAKIRVISQDKQEKTLKVTVRCEGTASRVGVYGTTSHSLYAQMNTVMAVRRPGVGVWLCNGARPYSSKKVVKITPAIVNPVVGTRIPVSLSMLYPDEFSSSGLKEGAQQLYVEEVREKDVVLRGRGYKFVIPYEKR</sequence>
<dbReference type="RefSeq" id="WP_155715769.1">
    <property type="nucleotide sequence ID" value="NZ_VVIQ01000004.1"/>
</dbReference>
<dbReference type="Proteomes" id="UP000482295">
    <property type="component" value="Unassembled WGS sequence"/>
</dbReference>
<dbReference type="PROSITE" id="PS51257">
    <property type="entry name" value="PROKAR_LIPOPROTEIN"/>
    <property type="match status" value="1"/>
</dbReference>
<feature type="signal peptide" evidence="1">
    <location>
        <begin position="1"/>
        <end position="19"/>
    </location>
</feature>
<dbReference type="EMBL" id="VVIQ01000004">
    <property type="protein sequence ID" value="MUL27716.1"/>
    <property type="molecule type" value="Genomic_DNA"/>
</dbReference>
<comment type="caution">
    <text evidence="2">The sequence shown here is derived from an EMBL/GenBank/DDBJ whole genome shotgun (WGS) entry which is preliminary data.</text>
</comment>
<keyword evidence="3" id="KW-1185">Reference proteome</keyword>
<evidence type="ECO:0000256" key="1">
    <source>
        <dbReference type="SAM" id="SignalP"/>
    </source>
</evidence>
<reference evidence="2 3" key="1">
    <citation type="submission" date="2019-09" db="EMBL/GenBank/DDBJ databases">
        <title>Prevotella A2879 sp. nov., isolated from an abscess of a patient.</title>
        <authorList>
            <person name="Buhl M."/>
            <person name="Oberhettinger P."/>
        </authorList>
    </citation>
    <scope>NUCLEOTIDE SEQUENCE [LARGE SCALE GENOMIC DNA]</scope>
    <source>
        <strain evidence="2 3">A2879</strain>
    </source>
</reference>
<evidence type="ECO:0008006" key="4">
    <source>
        <dbReference type="Google" id="ProtNLM"/>
    </source>
</evidence>
<evidence type="ECO:0000313" key="2">
    <source>
        <dbReference type="EMBL" id="MUL27716.1"/>
    </source>
</evidence>
<feature type="chain" id="PRO_5028812321" description="Lipoprotein" evidence="1">
    <location>
        <begin position="20"/>
        <end position="304"/>
    </location>
</feature>
<dbReference type="AlphaFoldDB" id="A0A7C9LDK0"/>
<gene>
    <name evidence="2" type="ORF">F0475_05225</name>
</gene>
<proteinExistence type="predicted"/>
<keyword evidence="1" id="KW-0732">Signal</keyword>